<dbReference type="InParanoid" id="A0A162UU05"/>
<dbReference type="AlphaFoldDB" id="A0A162UU05"/>
<dbReference type="STRING" id="763407.A0A162UU05"/>
<dbReference type="EMBL" id="KV440974">
    <property type="protein sequence ID" value="OAD78012.1"/>
    <property type="molecule type" value="Genomic_DNA"/>
</dbReference>
<sequence length="465" mass="52103">MTTSAAPSHYCSPHAFHHHPYSGYRFDDNRLYTYHGSLEDSLDDEDQLPTIKEFGAIIADYLNNLSPKKRDKALVDHHRYSLIQQVLNDPRNTAISTAQFRFWVKKMFSLHPGTTDLVCHDNKPVAVKEDIYEILVKAHREAHHGGRDKTSALVRKRYSWIPKELVARFVRQCPFCVTRRTSGHSVTMFASRTSSPREVYARNSFGHESAAYTAPSIREDCEFSSSPGPPSAESGYESAPYYYSGLPSAASPLDRPYFNNCDPNTGSHYLYDQTNNPSNPNHNSNNHTHTHNNSSNNNNNPEFLGCPSTSSSSYQTPYESQLQQHTVQPAATMSPGYSIRSLLEQQPVHPLAQSITSHTPHSSMLLSHHNTYAVYPSSSYSQSQHCSDLPGIVSYGTEGDTQSITGRVDKGHFMQSPPATSVNTLDMLNYRQDQLSYITSQVQPADSFGHYQTMPMPNPSFGNEL</sequence>
<organism evidence="3 4">
    <name type="scientific">Phycomyces blakesleeanus (strain ATCC 8743b / DSM 1359 / FGSC 10004 / NBRC 33097 / NRRL 1555)</name>
    <dbReference type="NCBI Taxonomy" id="763407"/>
    <lineage>
        <taxon>Eukaryota</taxon>
        <taxon>Fungi</taxon>
        <taxon>Fungi incertae sedis</taxon>
        <taxon>Mucoromycota</taxon>
        <taxon>Mucoromycotina</taxon>
        <taxon>Mucoromycetes</taxon>
        <taxon>Mucorales</taxon>
        <taxon>Phycomycetaceae</taxon>
        <taxon>Phycomyces</taxon>
    </lineage>
</organism>
<feature type="region of interest" description="Disordered" evidence="1">
    <location>
        <begin position="264"/>
        <end position="329"/>
    </location>
</feature>
<dbReference type="RefSeq" id="XP_018296052.1">
    <property type="nucleotide sequence ID" value="XM_018441963.1"/>
</dbReference>
<protein>
    <recommendedName>
        <fullName evidence="2">Integrase zinc-binding domain-containing protein</fullName>
    </recommendedName>
</protein>
<feature type="compositionally biased region" description="Low complexity" evidence="1">
    <location>
        <begin position="274"/>
        <end position="321"/>
    </location>
</feature>
<proteinExistence type="predicted"/>
<name>A0A162UU05_PHYB8</name>
<dbReference type="Proteomes" id="UP000077315">
    <property type="component" value="Unassembled WGS sequence"/>
</dbReference>
<dbReference type="InterPro" id="IPR041588">
    <property type="entry name" value="Integrase_H2C2"/>
</dbReference>
<keyword evidence="4" id="KW-1185">Reference proteome</keyword>
<dbReference type="Gene3D" id="1.10.340.70">
    <property type="match status" value="1"/>
</dbReference>
<evidence type="ECO:0000256" key="1">
    <source>
        <dbReference type="SAM" id="MobiDB-lite"/>
    </source>
</evidence>
<feature type="domain" description="Integrase zinc-binding" evidence="2">
    <location>
        <begin position="131"/>
        <end position="181"/>
    </location>
</feature>
<dbReference type="Pfam" id="PF17921">
    <property type="entry name" value="Integrase_H2C2"/>
    <property type="match status" value="1"/>
</dbReference>
<dbReference type="GeneID" id="29002869"/>
<evidence type="ECO:0000313" key="3">
    <source>
        <dbReference type="EMBL" id="OAD78012.1"/>
    </source>
</evidence>
<evidence type="ECO:0000313" key="4">
    <source>
        <dbReference type="Proteomes" id="UP000077315"/>
    </source>
</evidence>
<reference evidence="4" key="1">
    <citation type="submission" date="2015-06" db="EMBL/GenBank/DDBJ databases">
        <title>Expansion of signal transduction pathways in fungi by whole-genome duplication.</title>
        <authorList>
            <consortium name="DOE Joint Genome Institute"/>
            <person name="Corrochano L.M."/>
            <person name="Kuo A."/>
            <person name="Marcet-Houben M."/>
            <person name="Polaino S."/>
            <person name="Salamov A."/>
            <person name="Villalobos J.M."/>
            <person name="Alvarez M.I."/>
            <person name="Avalos J."/>
            <person name="Benito E.P."/>
            <person name="Benoit I."/>
            <person name="Burger G."/>
            <person name="Camino L.P."/>
            <person name="Canovas D."/>
            <person name="Cerda-Olmedo E."/>
            <person name="Cheng J.-F."/>
            <person name="Dominguez A."/>
            <person name="Elias M."/>
            <person name="Eslava A.P."/>
            <person name="Glaser F."/>
            <person name="Grimwood J."/>
            <person name="Gutierrez G."/>
            <person name="Heitman J."/>
            <person name="Henrissat B."/>
            <person name="Iturriaga E.A."/>
            <person name="Lang B.F."/>
            <person name="Lavin J.L."/>
            <person name="Lee S."/>
            <person name="Li W."/>
            <person name="Lindquist E."/>
            <person name="Lopez-Garcia S."/>
            <person name="Luque E.M."/>
            <person name="Marcos A.T."/>
            <person name="Martin J."/>
            <person name="McCluskey K."/>
            <person name="Medina H.R."/>
            <person name="Miralles-Duran A."/>
            <person name="Miyazaki A."/>
            <person name="Munoz-Torres E."/>
            <person name="Oguiza J.A."/>
            <person name="Ohm R."/>
            <person name="Olmedo M."/>
            <person name="Orejas M."/>
            <person name="Ortiz-Castellanos L."/>
            <person name="Pisabarro A.G."/>
            <person name="Rodriguez-Romero J."/>
            <person name="Ruiz-Herrera J."/>
            <person name="Ruiz-Vazquez R."/>
            <person name="Sanz C."/>
            <person name="Schackwitz W."/>
            <person name="Schmutz J."/>
            <person name="Shahriari M."/>
            <person name="Shelest E."/>
            <person name="Silva-Franco F."/>
            <person name="Soanes D."/>
            <person name="Syed K."/>
            <person name="Tagua V.G."/>
            <person name="Talbot N.J."/>
            <person name="Thon M."/>
            <person name="De vries R.P."/>
            <person name="Wiebenga A."/>
            <person name="Yadav J.S."/>
            <person name="Braun E.L."/>
            <person name="Baker S."/>
            <person name="Garre V."/>
            <person name="Horwitz B."/>
            <person name="Torres-Martinez S."/>
            <person name="Idnurm A."/>
            <person name="Herrera-Estrella A."/>
            <person name="Gabaldon T."/>
            <person name="Grigoriev I.V."/>
        </authorList>
    </citation>
    <scope>NUCLEOTIDE SEQUENCE [LARGE SCALE GENOMIC DNA]</scope>
    <source>
        <strain evidence="4">NRRL 1555(-)</strain>
    </source>
</reference>
<dbReference type="OrthoDB" id="2499658at2759"/>
<dbReference type="VEuPathDB" id="FungiDB:PHYBLDRAFT_68485"/>
<accession>A0A162UU05</accession>
<gene>
    <name evidence="3" type="ORF">PHYBLDRAFT_68485</name>
</gene>
<evidence type="ECO:0000259" key="2">
    <source>
        <dbReference type="Pfam" id="PF17921"/>
    </source>
</evidence>